<proteinExistence type="predicted"/>
<dbReference type="OrthoDB" id="9813478at2"/>
<dbReference type="InterPro" id="IPR008757">
    <property type="entry name" value="Peptidase_M6-like_domain"/>
</dbReference>
<evidence type="ECO:0000259" key="1">
    <source>
        <dbReference type="Pfam" id="PF05547"/>
    </source>
</evidence>
<dbReference type="PANTHER" id="PTHR41775:SF1">
    <property type="entry name" value="PEPTIDASE M6-LIKE DOMAIN-CONTAINING PROTEIN"/>
    <property type="match status" value="1"/>
</dbReference>
<dbReference type="EMBL" id="SDIK01000030">
    <property type="protein sequence ID" value="TXJ62431.1"/>
    <property type="molecule type" value="Genomic_DNA"/>
</dbReference>
<dbReference type="Pfam" id="PF05547">
    <property type="entry name" value="Peptidase_M6"/>
    <property type="match status" value="1"/>
</dbReference>
<dbReference type="Proteomes" id="UP000321612">
    <property type="component" value="Unassembled WGS sequence"/>
</dbReference>
<dbReference type="AlphaFoldDB" id="A0A5C8GKH7"/>
<keyword evidence="3" id="KW-1185">Reference proteome</keyword>
<evidence type="ECO:0000313" key="3">
    <source>
        <dbReference type="Proteomes" id="UP000321612"/>
    </source>
</evidence>
<dbReference type="GO" id="GO:0006508">
    <property type="term" value="P:proteolysis"/>
    <property type="evidence" value="ECO:0007669"/>
    <property type="project" value="UniProtKB-KW"/>
</dbReference>
<reference evidence="3" key="1">
    <citation type="submission" date="2019-05" db="EMBL/GenBank/DDBJ databases">
        <title>Prevotella brunnea sp. nov., isolated from a wound of a patient.</title>
        <authorList>
            <person name="Buhl M."/>
        </authorList>
    </citation>
    <scope>NUCLEOTIDE SEQUENCE [LARGE SCALE GENOMIC DNA]</scope>
    <source>
        <strain evidence="3">A2672</strain>
    </source>
</reference>
<dbReference type="RefSeq" id="WP_130829627.1">
    <property type="nucleotide sequence ID" value="NZ_SDIK01000030.1"/>
</dbReference>
<gene>
    <name evidence="2" type="ORF">ETF27_04590</name>
</gene>
<dbReference type="GO" id="GO:0008237">
    <property type="term" value="F:metallopeptidase activity"/>
    <property type="evidence" value="ECO:0007669"/>
    <property type="project" value="UniProtKB-KW"/>
</dbReference>
<dbReference type="PANTHER" id="PTHR41775">
    <property type="entry name" value="SECRETED PROTEIN-RELATED"/>
    <property type="match status" value="1"/>
</dbReference>
<keyword evidence="2" id="KW-0378">Hydrolase</keyword>
<name>A0A5C8GKH7_9BACT</name>
<keyword evidence="2" id="KW-0482">Metalloprotease</keyword>
<protein>
    <submittedName>
        <fullName evidence="2">M6 family metalloprotease domain-containing protein</fullName>
    </submittedName>
</protein>
<evidence type="ECO:0000313" key="2">
    <source>
        <dbReference type="EMBL" id="TXJ62431.1"/>
    </source>
</evidence>
<dbReference type="SUPFAM" id="SSF55486">
    <property type="entry name" value="Metalloproteases ('zincins'), catalytic domain"/>
    <property type="match status" value="1"/>
</dbReference>
<feature type="domain" description="Peptidase M6-like" evidence="1">
    <location>
        <begin position="166"/>
        <end position="367"/>
    </location>
</feature>
<organism evidence="2 3">
    <name type="scientific">Prevotella brunnea</name>
    <dbReference type="NCBI Taxonomy" id="2508867"/>
    <lineage>
        <taxon>Bacteria</taxon>
        <taxon>Pseudomonadati</taxon>
        <taxon>Bacteroidota</taxon>
        <taxon>Bacteroidia</taxon>
        <taxon>Bacteroidales</taxon>
        <taxon>Prevotellaceae</taxon>
        <taxon>Prevotella</taxon>
    </lineage>
</organism>
<accession>A0A5C8GKH7</accession>
<sequence>MRKLLLLSVLAIFIALPMSAIRPIKKLWTMTQPDGTTVRVYVHGDRGAAYYTTVDGQVLVMTDTDELRYAIIENGRLIPSDFLAHEITERSEQEKEFLDGQQVLSRLSELKRSKRKSRYIRPRKEIYVSTDDGLGKYGRSGLGPVKSIGKVNIPVIMVQFNDTKFKPSTTKEHMTAYFNEKGYRREPNCVGSVKDYFVAQSRGLFEPTFDVLGVVTLSKSYRYYGKNNMNGDDLHVDELVADAVKAAMDQGADFSKYLDGDGNIQFVSVLYAGKGEATSSSNPYLVWPQQFDFEPNFNIAGFHFNGCFVSNELDDNNTLMGMGVFCHEFGHALGLPDFYVTDYSYDNDAPFGFWSIMDEGGYIRQGRAPIGYTAYERSCLGWLDIPELTDKSYIKLMPTESDHSDVAVLIRNPNNKKEYFILENRSSASTWYPETCSDSYSSNTNTFSPGLLVTHIAYDKRAWEENEVNNIQDSKRAYVVAANGSEFEWDAQKEHLYGNGVNEIKSFSLFDGSKLEKTVYKIESNADGTLSFHFLIPDAIEEVVSNETQDNYYYDLQGRRIESPTRGIYIKNGKKYAIK</sequence>
<keyword evidence="2" id="KW-0645">Protease</keyword>
<comment type="caution">
    <text evidence="2">The sequence shown here is derived from an EMBL/GenBank/DDBJ whole genome shotgun (WGS) entry which is preliminary data.</text>
</comment>
<dbReference type="NCBIfam" id="TIGR03296">
    <property type="entry name" value="M6dom_TIGR03296"/>
    <property type="match status" value="1"/>
</dbReference>